<proteinExistence type="predicted"/>
<dbReference type="Proteomes" id="UP000199017">
    <property type="component" value="Unassembled WGS sequence"/>
</dbReference>
<name>A0A1G8FZ98_9BACI</name>
<evidence type="ECO:0000313" key="2">
    <source>
        <dbReference type="Proteomes" id="UP000199017"/>
    </source>
</evidence>
<dbReference type="InterPro" id="IPR022608">
    <property type="entry name" value="Tscrpt_reg_SplA"/>
</dbReference>
<reference evidence="1 2" key="1">
    <citation type="submission" date="2016-10" db="EMBL/GenBank/DDBJ databases">
        <authorList>
            <person name="de Groot N.N."/>
        </authorList>
    </citation>
    <scope>NUCLEOTIDE SEQUENCE [LARGE SCALE GENOMIC DNA]</scope>
    <source>
        <strain evidence="2">P4B,CCM 7963,CECT 7998,DSM 25260,IBRC-M 10614,KCTC 13821</strain>
    </source>
</reference>
<sequence length="85" mass="9667">MEQRDTFQPGNVVYVMYRNPHAQDVANVQEAAVVENPETPGELCLFLYDTYYPLDEDMAVYHTEAEAEKAYEYYFGSSEGGDIIG</sequence>
<evidence type="ECO:0000313" key="1">
    <source>
        <dbReference type="EMBL" id="SDH87443.1"/>
    </source>
</evidence>
<organism evidence="1 2">
    <name type="scientific">Alteribacillus bidgolensis</name>
    <dbReference type="NCBI Taxonomy" id="930129"/>
    <lineage>
        <taxon>Bacteria</taxon>
        <taxon>Bacillati</taxon>
        <taxon>Bacillota</taxon>
        <taxon>Bacilli</taxon>
        <taxon>Bacillales</taxon>
        <taxon>Bacillaceae</taxon>
        <taxon>Alteribacillus</taxon>
    </lineage>
</organism>
<dbReference type="STRING" id="930129.SAMN05216352_103154"/>
<dbReference type="GO" id="GO:0016829">
    <property type="term" value="F:lyase activity"/>
    <property type="evidence" value="ECO:0007669"/>
    <property type="project" value="UniProtKB-KW"/>
</dbReference>
<keyword evidence="1" id="KW-0456">Lyase</keyword>
<accession>A0A1G8FZ98</accession>
<dbReference type="Pfam" id="PF11132">
    <property type="entry name" value="SplA"/>
    <property type="match status" value="1"/>
</dbReference>
<protein>
    <submittedName>
        <fullName evidence="1">Transcriptional regulator of the spore photoproduct lyase operon</fullName>
    </submittedName>
</protein>
<keyword evidence="2" id="KW-1185">Reference proteome</keyword>
<dbReference type="RefSeq" id="WP_091582537.1">
    <property type="nucleotide sequence ID" value="NZ_FNDU01000003.1"/>
</dbReference>
<gene>
    <name evidence="1" type="ORF">SAMN05216352_103154</name>
</gene>
<dbReference type="EMBL" id="FNDU01000003">
    <property type="protein sequence ID" value="SDH87443.1"/>
    <property type="molecule type" value="Genomic_DNA"/>
</dbReference>
<dbReference type="AlphaFoldDB" id="A0A1G8FZ98"/>